<dbReference type="EMBL" id="DTDR01000082">
    <property type="protein sequence ID" value="HGK63562.1"/>
    <property type="molecule type" value="Genomic_DNA"/>
</dbReference>
<dbReference type="Pfam" id="PF02566">
    <property type="entry name" value="OsmC"/>
    <property type="match status" value="1"/>
</dbReference>
<proteinExistence type="predicted"/>
<organism evidence="1">
    <name type="scientific">candidate division WOR-3 bacterium</name>
    <dbReference type="NCBI Taxonomy" id="2052148"/>
    <lineage>
        <taxon>Bacteria</taxon>
        <taxon>Bacteria division WOR-3</taxon>
    </lineage>
</organism>
<name>A0A7V3ZUR1_UNCW3</name>
<dbReference type="Gene3D" id="3.30.300.20">
    <property type="match status" value="1"/>
</dbReference>
<dbReference type="InterPro" id="IPR015946">
    <property type="entry name" value="KH_dom-like_a/b"/>
</dbReference>
<dbReference type="InterPro" id="IPR003718">
    <property type="entry name" value="OsmC/Ohr_fam"/>
</dbReference>
<dbReference type="PANTHER" id="PTHR34352">
    <property type="entry name" value="PROTEIN YHFA"/>
    <property type="match status" value="1"/>
</dbReference>
<reference evidence="1" key="1">
    <citation type="journal article" date="2020" name="mSystems">
        <title>Genome- and Community-Level Interaction Insights into Carbon Utilization and Element Cycling Functions of Hydrothermarchaeota in Hydrothermal Sediment.</title>
        <authorList>
            <person name="Zhou Z."/>
            <person name="Liu Y."/>
            <person name="Xu W."/>
            <person name="Pan J."/>
            <person name="Luo Z.H."/>
            <person name="Li M."/>
        </authorList>
    </citation>
    <scope>NUCLEOTIDE SEQUENCE [LARGE SCALE GENOMIC DNA]</scope>
    <source>
        <strain evidence="1">SpSt-697</strain>
    </source>
</reference>
<accession>A0A7V3ZUR1</accession>
<dbReference type="AlphaFoldDB" id="A0A7V3ZUR1"/>
<evidence type="ECO:0000313" key="1">
    <source>
        <dbReference type="EMBL" id="HGK63562.1"/>
    </source>
</evidence>
<protein>
    <submittedName>
        <fullName evidence="1">OsmC family peroxiredoxin</fullName>
    </submittedName>
</protein>
<dbReference type="PANTHER" id="PTHR34352:SF1">
    <property type="entry name" value="PROTEIN YHFA"/>
    <property type="match status" value="1"/>
</dbReference>
<sequence>MEKVELKWLRGLKFLLIDSENHQVLLDSTKESEGQREGFKPIHLFMAAIAGCMAMDIVSILNKKRENLKDFLIEIVGERANEHPKRFVKIDIKFKINKEVNQKAIEEAFLLSKEKYCSVLHSILNKPEINFYFE</sequence>
<gene>
    <name evidence="1" type="ORF">ENU74_03100</name>
</gene>
<comment type="caution">
    <text evidence="1">The sequence shown here is derived from an EMBL/GenBank/DDBJ whole genome shotgun (WGS) entry which is preliminary data.</text>
</comment>
<dbReference type="InterPro" id="IPR036102">
    <property type="entry name" value="OsmC/Ohrsf"/>
</dbReference>
<dbReference type="SUPFAM" id="SSF82784">
    <property type="entry name" value="OsmC-like"/>
    <property type="match status" value="1"/>
</dbReference>